<reference evidence="1" key="1">
    <citation type="submission" date="2022-10" db="EMBL/GenBank/DDBJ databases">
        <title>Genome Sequence of Xylaria curta.</title>
        <authorList>
            <person name="Buettner E."/>
        </authorList>
    </citation>
    <scope>NUCLEOTIDE SEQUENCE</scope>
    <source>
        <strain evidence="1">Babe10</strain>
    </source>
</reference>
<dbReference type="EMBL" id="JAPDGR010000917">
    <property type="protein sequence ID" value="KAJ2986638.1"/>
    <property type="molecule type" value="Genomic_DNA"/>
</dbReference>
<keyword evidence="2" id="KW-1185">Reference proteome</keyword>
<dbReference type="Proteomes" id="UP001143856">
    <property type="component" value="Unassembled WGS sequence"/>
</dbReference>
<evidence type="ECO:0000313" key="2">
    <source>
        <dbReference type="Proteomes" id="UP001143856"/>
    </source>
</evidence>
<evidence type="ECO:0000313" key="1">
    <source>
        <dbReference type="EMBL" id="KAJ2986638.1"/>
    </source>
</evidence>
<accession>A0ACC1P5S7</accession>
<protein>
    <submittedName>
        <fullName evidence="1">Uncharacterized protein</fullName>
    </submittedName>
</protein>
<organism evidence="1 2">
    <name type="scientific">Xylaria curta</name>
    <dbReference type="NCBI Taxonomy" id="42375"/>
    <lineage>
        <taxon>Eukaryota</taxon>
        <taxon>Fungi</taxon>
        <taxon>Dikarya</taxon>
        <taxon>Ascomycota</taxon>
        <taxon>Pezizomycotina</taxon>
        <taxon>Sordariomycetes</taxon>
        <taxon>Xylariomycetidae</taxon>
        <taxon>Xylariales</taxon>
        <taxon>Xylariaceae</taxon>
        <taxon>Xylaria</taxon>
    </lineage>
</organism>
<sequence length="133" mass="14913">MTAIRYVESKPSVRSAVYQRFHHASLDPPGCDLSRVRLKALPADDEYCGTASIRFPYVRAGQADTGRLCRGCEYVSRHFDALPERVQLRIAPPGIDQTMPLRAMATRLRSRDGFVKHLSSCYGIKCLLAESKL</sequence>
<gene>
    <name evidence="1" type="ORF">NUW58_g4928</name>
</gene>
<name>A0ACC1P5S7_9PEZI</name>
<proteinExistence type="predicted"/>
<comment type="caution">
    <text evidence="1">The sequence shown here is derived from an EMBL/GenBank/DDBJ whole genome shotgun (WGS) entry which is preliminary data.</text>
</comment>